<dbReference type="KEGG" id="senf:GJR95_30280"/>
<organism evidence="2 3">
    <name type="scientific">Spirosoma endbachense</name>
    <dbReference type="NCBI Taxonomy" id="2666025"/>
    <lineage>
        <taxon>Bacteria</taxon>
        <taxon>Pseudomonadati</taxon>
        <taxon>Bacteroidota</taxon>
        <taxon>Cytophagia</taxon>
        <taxon>Cytophagales</taxon>
        <taxon>Cytophagaceae</taxon>
        <taxon>Spirosoma</taxon>
    </lineage>
</organism>
<evidence type="ECO:0000313" key="2">
    <source>
        <dbReference type="EMBL" id="QHV99031.1"/>
    </source>
</evidence>
<evidence type="ECO:0000313" key="3">
    <source>
        <dbReference type="Proteomes" id="UP000464577"/>
    </source>
</evidence>
<dbReference type="EMBL" id="CP045997">
    <property type="protein sequence ID" value="QHV99031.1"/>
    <property type="molecule type" value="Genomic_DNA"/>
</dbReference>
<accession>A0A6P1W0S6</accession>
<feature type="signal peptide" evidence="1">
    <location>
        <begin position="1"/>
        <end position="22"/>
    </location>
</feature>
<sequence>MKGKPVWMLVLSLAFITTNAMGQNLIPNGSFESYRNCPRQDNLLSEAIPWFNPTRATPDFYHECFQTGQMALPPHTGNGLGHLFLDRGWSEYMSVPLLKPLIANECYYFEMYVALETPSKFLAQTLGAYFSAQPTQTATTDLLSVNPQFIDSHLTTSTPALKWQQVSGTISARGGEQYATIGSFYKEPPLLGFYYLFIDDILLVPIKLDLGRDTTLCGKNSTYRLNAQTPGATDYLWNDGSTQPTLLVKKPGTYFVKVTTACKILHDTISIDYNLDFDLGPDTTLCNGQTLTLKVPQNSASKDYWQDGSSQNTFLVTQAGQYSVRVTQASCIVTDSIRVRYIEPPQLDLGPDKELCGAQQFTIKPIAVNGQFAWQDQFLTPERTVNNSGIFFATVQNECATVTDSIEISYGACDCVLYTPDLFTPNGDGLNDVFLAYGCGDIMITSLSIFNRWGELIFTTSKAPFQWDGYFQGAICQIGVYTWRIQYRLSQHHVVKPGQKQGSISLLR</sequence>
<dbReference type="Proteomes" id="UP000464577">
    <property type="component" value="Chromosome"/>
</dbReference>
<dbReference type="Pfam" id="PF13585">
    <property type="entry name" value="CHU_C"/>
    <property type="match status" value="1"/>
</dbReference>
<dbReference type="NCBIfam" id="TIGR04131">
    <property type="entry name" value="Bac_Flav_CTERM"/>
    <property type="match status" value="1"/>
</dbReference>
<gene>
    <name evidence="2" type="ORF">GJR95_30280</name>
</gene>
<keyword evidence="1" id="KW-0732">Signal</keyword>
<feature type="chain" id="PRO_5026650616" evidence="1">
    <location>
        <begin position="23"/>
        <end position="508"/>
    </location>
</feature>
<proteinExistence type="predicted"/>
<name>A0A6P1W0S6_9BACT</name>
<dbReference type="AlphaFoldDB" id="A0A6P1W0S6"/>
<protein>
    <submittedName>
        <fullName evidence="2">T9SS type B sorting domain-containing protein</fullName>
    </submittedName>
</protein>
<keyword evidence="3" id="KW-1185">Reference proteome</keyword>
<evidence type="ECO:0000256" key="1">
    <source>
        <dbReference type="SAM" id="SignalP"/>
    </source>
</evidence>
<dbReference type="InterPro" id="IPR026341">
    <property type="entry name" value="T9SS_type_B"/>
</dbReference>
<reference evidence="2 3" key="1">
    <citation type="submission" date="2019-11" db="EMBL/GenBank/DDBJ databases">
        <title>Spirosoma endbachense sp. nov., isolated from a natural salt meadow.</title>
        <authorList>
            <person name="Rojas J."/>
            <person name="Ambika Manirajan B."/>
            <person name="Ratering S."/>
            <person name="Suarez C."/>
            <person name="Geissler-Plaum R."/>
            <person name="Schnell S."/>
        </authorList>
    </citation>
    <scope>NUCLEOTIDE SEQUENCE [LARGE SCALE GENOMIC DNA]</scope>
    <source>
        <strain evidence="2 3">I-24</strain>
    </source>
</reference>